<evidence type="ECO:0000313" key="2">
    <source>
        <dbReference type="Proteomes" id="UP000003879"/>
    </source>
</evidence>
<dbReference type="HOGENOM" id="CLU_2931521_0_0_10"/>
<dbReference type="Proteomes" id="UP000003879">
    <property type="component" value="Unassembled WGS sequence"/>
</dbReference>
<dbReference type="AlphaFoldDB" id="A0A0E2B0Z4"/>
<sequence length="60" mass="7072">MIAPDEFAEVIEKIDNLRGALEIPMPAGFHVNQMKRELEEVSDKLKRIYVEEEDENPWEE</sequence>
<accession>A0A0E2B0Z4</accession>
<comment type="caution">
    <text evidence="1">The sequence shown here is derived from an EMBL/GenBank/DDBJ whole genome shotgun (WGS) entry which is preliminary data.</text>
</comment>
<dbReference type="RefSeq" id="WP_005794436.1">
    <property type="nucleotide sequence ID" value="NZ_JH724215.1"/>
</dbReference>
<dbReference type="PATRIC" id="fig|997883.3.peg.2195"/>
<reference evidence="1 2" key="1">
    <citation type="submission" date="2012-02" db="EMBL/GenBank/DDBJ databases">
        <title>The Genome Sequence of Bacteroides fragilis CL07T12C05.</title>
        <authorList>
            <consortium name="The Broad Institute Genome Sequencing Platform"/>
            <person name="Earl A."/>
            <person name="Ward D."/>
            <person name="Feldgarden M."/>
            <person name="Gevers D."/>
            <person name="Zitomersky N.L."/>
            <person name="Coyne M.J."/>
            <person name="Comstock L.E."/>
            <person name="Young S.K."/>
            <person name="Zeng Q."/>
            <person name="Gargeya S."/>
            <person name="Fitzgerald M."/>
            <person name="Haas B."/>
            <person name="Abouelleil A."/>
            <person name="Alvarado L."/>
            <person name="Arachchi H.M."/>
            <person name="Berlin A."/>
            <person name="Chapman S.B."/>
            <person name="Gearin G."/>
            <person name="Goldberg J."/>
            <person name="Griggs A."/>
            <person name="Gujja S."/>
            <person name="Hansen M."/>
            <person name="Heiman D."/>
            <person name="Howarth C."/>
            <person name="Larimer J."/>
            <person name="Lui A."/>
            <person name="MacDonald P.J.P."/>
            <person name="McCowen C."/>
            <person name="Montmayeur A."/>
            <person name="Murphy C."/>
            <person name="Neiman D."/>
            <person name="Pearson M."/>
            <person name="Priest M."/>
            <person name="Roberts A."/>
            <person name="Saif S."/>
            <person name="Shea T."/>
            <person name="Sisk P."/>
            <person name="Stolte C."/>
            <person name="Sykes S."/>
            <person name="Wortman J."/>
            <person name="Nusbaum C."/>
            <person name="Birren B."/>
        </authorList>
    </citation>
    <scope>NUCLEOTIDE SEQUENCE [LARGE SCALE GENOMIC DNA]</scope>
    <source>
        <strain evidence="1 2">CL07T12C05</strain>
    </source>
</reference>
<organism evidence="1 2">
    <name type="scientific">Bacteroides fragilis CL07T12C05</name>
    <dbReference type="NCBI Taxonomy" id="997883"/>
    <lineage>
        <taxon>Bacteria</taxon>
        <taxon>Pseudomonadati</taxon>
        <taxon>Bacteroidota</taxon>
        <taxon>Bacteroidia</taxon>
        <taxon>Bacteroidales</taxon>
        <taxon>Bacteroidaceae</taxon>
        <taxon>Bacteroides</taxon>
    </lineage>
</organism>
<dbReference type="EMBL" id="AGXN01000012">
    <property type="protein sequence ID" value="EIY96211.1"/>
    <property type="molecule type" value="Genomic_DNA"/>
</dbReference>
<gene>
    <name evidence="1" type="ORF">HMPREF1056_02099</name>
</gene>
<name>A0A0E2B0Z4_BACFG</name>
<proteinExistence type="predicted"/>
<protein>
    <submittedName>
        <fullName evidence="1">Uncharacterized protein</fullName>
    </submittedName>
</protein>
<evidence type="ECO:0000313" key="1">
    <source>
        <dbReference type="EMBL" id="EIY96211.1"/>
    </source>
</evidence>